<organism evidence="5 6">
    <name type="scientific">Chitinophaga barathri</name>
    <dbReference type="NCBI Taxonomy" id="1647451"/>
    <lineage>
        <taxon>Bacteria</taxon>
        <taxon>Pseudomonadati</taxon>
        <taxon>Bacteroidota</taxon>
        <taxon>Chitinophagia</taxon>
        <taxon>Chitinophagales</taxon>
        <taxon>Chitinophagaceae</taxon>
        <taxon>Chitinophaga</taxon>
    </lineage>
</organism>
<dbReference type="InterPro" id="IPR009057">
    <property type="entry name" value="Homeodomain-like_sf"/>
</dbReference>
<name>A0A3N4MDS2_9BACT</name>
<evidence type="ECO:0000256" key="1">
    <source>
        <dbReference type="ARBA" id="ARBA00023015"/>
    </source>
</evidence>
<dbReference type="InterPro" id="IPR018060">
    <property type="entry name" value="HTH_AraC"/>
</dbReference>
<dbReference type="InterPro" id="IPR053142">
    <property type="entry name" value="PchR_regulatory_protein"/>
</dbReference>
<keyword evidence="6" id="KW-1185">Reference proteome</keyword>
<protein>
    <submittedName>
        <fullName evidence="5">AraC family transcriptional regulator</fullName>
    </submittedName>
</protein>
<evidence type="ECO:0000256" key="2">
    <source>
        <dbReference type="ARBA" id="ARBA00023125"/>
    </source>
</evidence>
<dbReference type="OrthoDB" id="1156172at2"/>
<reference evidence="6" key="1">
    <citation type="submission" date="2018-11" db="EMBL/GenBank/DDBJ databases">
        <title>Chitinophaga lutea sp.nov., isolate from arsenic contaminated soil.</title>
        <authorList>
            <person name="Zong Y."/>
        </authorList>
    </citation>
    <scope>NUCLEOTIDE SEQUENCE [LARGE SCALE GENOMIC DNA]</scope>
    <source>
        <strain evidence="6">YLT18</strain>
    </source>
</reference>
<dbReference type="RefSeq" id="WP_120515895.1">
    <property type="nucleotide sequence ID" value="NZ_QXZY01000004.1"/>
</dbReference>
<dbReference type="SMART" id="SM00342">
    <property type="entry name" value="HTH_ARAC"/>
    <property type="match status" value="1"/>
</dbReference>
<accession>A0A3N4MDS2</accession>
<keyword evidence="2" id="KW-0238">DNA-binding</keyword>
<dbReference type="PRINTS" id="PR00032">
    <property type="entry name" value="HTHARAC"/>
</dbReference>
<dbReference type="Proteomes" id="UP000279089">
    <property type="component" value="Unassembled WGS sequence"/>
</dbReference>
<keyword evidence="3" id="KW-0804">Transcription</keyword>
<evidence type="ECO:0000313" key="5">
    <source>
        <dbReference type="EMBL" id="RPD39757.1"/>
    </source>
</evidence>
<dbReference type="GO" id="GO:0003700">
    <property type="term" value="F:DNA-binding transcription factor activity"/>
    <property type="evidence" value="ECO:0007669"/>
    <property type="project" value="InterPro"/>
</dbReference>
<evidence type="ECO:0000259" key="4">
    <source>
        <dbReference type="PROSITE" id="PS01124"/>
    </source>
</evidence>
<evidence type="ECO:0000313" key="6">
    <source>
        <dbReference type="Proteomes" id="UP000279089"/>
    </source>
</evidence>
<dbReference type="GO" id="GO:0043565">
    <property type="term" value="F:sequence-specific DNA binding"/>
    <property type="evidence" value="ECO:0007669"/>
    <property type="project" value="InterPro"/>
</dbReference>
<dbReference type="AlphaFoldDB" id="A0A3N4MDS2"/>
<dbReference type="Gene3D" id="1.10.10.60">
    <property type="entry name" value="Homeodomain-like"/>
    <property type="match status" value="2"/>
</dbReference>
<proteinExistence type="predicted"/>
<dbReference type="InterPro" id="IPR020449">
    <property type="entry name" value="Tscrpt_reg_AraC-type_HTH"/>
</dbReference>
<dbReference type="Pfam" id="PF12833">
    <property type="entry name" value="HTH_18"/>
    <property type="match status" value="1"/>
</dbReference>
<feature type="domain" description="HTH araC/xylS-type" evidence="4">
    <location>
        <begin position="235"/>
        <end position="334"/>
    </location>
</feature>
<dbReference type="EMBL" id="RMBX01000010">
    <property type="protein sequence ID" value="RPD39757.1"/>
    <property type="molecule type" value="Genomic_DNA"/>
</dbReference>
<dbReference type="PANTHER" id="PTHR47893:SF1">
    <property type="entry name" value="REGULATORY PROTEIN PCHR"/>
    <property type="match status" value="1"/>
</dbReference>
<sequence length="339" mass="39701">MAEVTFEYKLMFDNTWVYNYASFIEKHCWQQQTPEQKHLVLPNLFSEGFLKHWTLEEGFSAIYNSYIQKVDVRYRITSESGEPYYYIYFDLSESPSIAAFTGNEKAEPGIYTVYYGMSNADSEFLVHNNSRAHGLQILIKQEAFDQYFTHSHDSAENLAKLRETLNPEKFKGHMPMSSKLILSLMKLPRHVNTEELDIYYIRGYIYNILSQFLGSLLNPSPAEHSQHLAGICRLIEVNEEIADRPEDEQPSLDEAAKRSCMCSTKFKKLFRIAYNTTYHKYHQRIRLLRAKELFQFSNASITTVVRELGYKNAGHFARLFKEQFSISPKEYQRQFDAIV</sequence>
<dbReference type="PROSITE" id="PS01124">
    <property type="entry name" value="HTH_ARAC_FAMILY_2"/>
    <property type="match status" value="1"/>
</dbReference>
<evidence type="ECO:0000256" key="3">
    <source>
        <dbReference type="ARBA" id="ARBA00023163"/>
    </source>
</evidence>
<gene>
    <name evidence="5" type="ORF">EG028_19160</name>
</gene>
<dbReference type="SUPFAM" id="SSF46689">
    <property type="entry name" value="Homeodomain-like"/>
    <property type="match status" value="1"/>
</dbReference>
<keyword evidence="1" id="KW-0805">Transcription regulation</keyword>
<dbReference type="PANTHER" id="PTHR47893">
    <property type="entry name" value="REGULATORY PROTEIN PCHR"/>
    <property type="match status" value="1"/>
</dbReference>
<comment type="caution">
    <text evidence="5">The sequence shown here is derived from an EMBL/GenBank/DDBJ whole genome shotgun (WGS) entry which is preliminary data.</text>
</comment>